<dbReference type="InterPro" id="IPR004358">
    <property type="entry name" value="Sig_transdc_His_kin-like_C"/>
</dbReference>
<dbReference type="Pfam" id="PF02518">
    <property type="entry name" value="HATPase_c"/>
    <property type="match status" value="1"/>
</dbReference>
<keyword evidence="6" id="KW-0597">Phosphoprotein</keyword>
<dbReference type="Proteomes" id="UP001215549">
    <property type="component" value="Chromosome"/>
</dbReference>
<accession>A0AA45W7D6</accession>
<keyword evidence="5" id="KW-0997">Cell inner membrane</keyword>
<evidence type="ECO:0000256" key="3">
    <source>
        <dbReference type="ARBA" id="ARBA00012438"/>
    </source>
</evidence>
<keyword evidence="13" id="KW-0902">Two-component regulatory system</keyword>
<feature type="domain" description="Histidine kinase" evidence="16">
    <location>
        <begin position="234"/>
        <end position="428"/>
    </location>
</feature>
<dbReference type="SUPFAM" id="SSF55874">
    <property type="entry name" value="ATPase domain of HSP90 chaperone/DNA topoisomerase II/histidine kinase"/>
    <property type="match status" value="1"/>
</dbReference>
<evidence type="ECO:0000256" key="5">
    <source>
        <dbReference type="ARBA" id="ARBA00022519"/>
    </source>
</evidence>
<evidence type="ECO:0000313" key="20">
    <source>
        <dbReference type="Proteomes" id="UP000186216"/>
    </source>
</evidence>
<proteinExistence type="predicted"/>
<keyword evidence="9" id="KW-0547">Nucleotide-binding</keyword>
<dbReference type="Pfam" id="PF00512">
    <property type="entry name" value="HisKA"/>
    <property type="match status" value="1"/>
</dbReference>
<keyword evidence="8 15" id="KW-0812">Transmembrane</keyword>
<dbReference type="Gene3D" id="3.30.565.10">
    <property type="entry name" value="Histidine kinase-like ATPase, C-terminal domain"/>
    <property type="match status" value="1"/>
</dbReference>
<dbReference type="RefSeq" id="WP_076527852.1">
    <property type="nucleotide sequence ID" value="NZ_CP067140.1"/>
</dbReference>
<evidence type="ECO:0000256" key="4">
    <source>
        <dbReference type="ARBA" id="ARBA00022475"/>
    </source>
</evidence>
<dbReference type="Proteomes" id="UP000186216">
    <property type="component" value="Unassembled WGS sequence"/>
</dbReference>
<keyword evidence="21" id="KW-1185">Reference proteome</keyword>
<sequence>MLKEPRLRHWLFSIRAQVIAVCLGSVLVVWILGGVAENVIQQRQTKMMDLEGQVISVSAIMRLIAVSDGEEREIILNSILDAWENVLLVSTTTFEARSGPSDLFYWPGQDPPILPEGLSLIRFDATNALTFPLDDSRHFVFPELPPHFVTVEMAYLLVMISVLIGVFSVFAVWAIIRPLQQMADAIKSADEFLASETSVSPAGAWEFRQLARVLNDMRGRIRFLLESRTSMLRNVSHDLRTPLTRLRLRAETIADPGLSRKILTDISEIDAILGTTLSYLRDGSAALNLERCDLASLLQMICDGFSDMGKDIAYSGPAHLTIQCGVSEITRAITNLCENGLKFGTAVRVSLERTDKMAVIRIVDNGPGIAEELREKVMEPYAKLDTARSSEGFGLGLSSASEIVARHGGILRLKGGNCGLVAEVELPL</sequence>
<dbReference type="InterPro" id="IPR005467">
    <property type="entry name" value="His_kinase_dom"/>
</dbReference>
<evidence type="ECO:0000256" key="15">
    <source>
        <dbReference type="SAM" id="Phobius"/>
    </source>
</evidence>
<name>A0AA45W7D6_9RHOB</name>
<dbReference type="PANTHER" id="PTHR44936">
    <property type="entry name" value="SENSOR PROTEIN CREC"/>
    <property type="match status" value="1"/>
</dbReference>
<dbReference type="InterPro" id="IPR036097">
    <property type="entry name" value="HisK_dim/P_sf"/>
</dbReference>
<reference evidence="18 20" key="1">
    <citation type="submission" date="2017-01" db="EMBL/GenBank/DDBJ databases">
        <authorList>
            <person name="Varghese N."/>
            <person name="Submissions S."/>
        </authorList>
    </citation>
    <scope>NUCLEOTIDE SEQUENCE [LARGE SCALE GENOMIC DNA]</scope>
    <source>
        <strain evidence="18 20">DSM 18447</strain>
    </source>
</reference>
<evidence type="ECO:0000256" key="11">
    <source>
        <dbReference type="ARBA" id="ARBA00022840"/>
    </source>
</evidence>
<dbReference type="EMBL" id="CP067140">
    <property type="protein sequence ID" value="WCR02744.1"/>
    <property type="molecule type" value="Genomic_DNA"/>
</dbReference>
<evidence type="ECO:0000256" key="1">
    <source>
        <dbReference type="ARBA" id="ARBA00000085"/>
    </source>
</evidence>
<feature type="transmembrane region" description="Helical" evidence="15">
    <location>
        <begin position="12"/>
        <end position="33"/>
    </location>
</feature>
<dbReference type="InterPro" id="IPR003594">
    <property type="entry name" value="HATPase_dom"/>
</dbReference>
<reference evidence="19 21" key="2">
    <citation type="submission" date="2021-01" db="EMBL/GenBank/DDBJ databases">
        <title>Biogeographic distribution of Paracoccus.</title>
        <authorList>
            <person name="Hollensteiner J."/>
            <person name="Leineberger J."/>
            <person name="Brinkhoff T."/>
            <person name="Daniel R."/>
        </authorList>
    </citation>
    <scope>NUCLEOTIDE SEQUENCE [LARGE SCALE GENOMIC DNA]</scope>
    <source>
        <strain evidence="19 21">DSM 18447</strain>
    </source>
</reference>
<dbReference type="InterPro" id="IPR003660">
    <property type="entry name" value="HAMP_dom"/>
</dbReference>
<dbReference type="GO" id="GO:0000155">
    <property type="term" value="F:phosphorelay sensor kinase activity"/>
    <property type="evidence" value="ECO:0007669"/>
    <property type="project" value="InterPro"/>
</dbReference>
<comment type="subcellular location">
    <subcellularLocation>
        <location evidence="2">Cell inner membrane</location>
        <topology evidence="2">Multi-pass membrane protein</topology>
    </subcellularLocation>
</comment>
<evidence type="ECO:0000256" key="6">
    <source>
        <dbReference type="ARBA" id="ARBA00022553"/>
    </source>
</evidence>
<dbReference type="SMART" id="SM00387">
    <property type="entry name" value="HATPase_c"/>
    <property type="match status" value="1"/>
</dbReference>
<evidence type="ECO:0000313" key="19">
    <source>
        <dbReference type="EMBL" id="WCR02744.1"/>
    </source>
</evidence>
<evidence type="ECO:0000256" key="12">
    <source>
        <dbReference type="ARBA" id="ARBA00022989"/>
    </source>
</evidence>
<dbReference type="PROSITE" id="PS50885">
    <property type="entry name" value="HAMP"/>
    <property type="match status" value="1"/>
</dbReference>
<gene>
    <name evidence="19" type="ORF">JHX88_18190</name>
    <name evidence="18" type="ORF">SAMN05421772_11716</name>
</gene>
<evidence type="ECO:0000256" key="7">
    <source>
        <dbReference type="ARBA" id="ARBA00022679"/>
    </source>
</evidence>
<evidence type="ECO:0000313" key="21">
    <source>
        <dbReference type="Proteomes" id="UP001215549"/>
    </source>
</evidence>
<dbReference type="EC" id="2.7.13.3" evidence="3"/>
<evidence type="ECO:0000256" key="13">
    <source>
        <dbReference type="ARBA" id="ARBA00023012"/>
    </source>
</evidence>
<dbReference type="GO" id="GO:0005886">
    <property type="term" value="C:plasma membrane"/>
    <property type="evidence" value="ECO:0007669"/>
    <property type="project" value="UniProtKB-SubCell"/>
</dbReference>
<dbReference type="SUPFAM" id="SSF47384">
    <property type="entry name" value="Homodimeric domain of signal transducing histidine kinase"/>
    <property type="match status" value="1"/>
</dbReference>
<dbReference type="PANTHER" id="PTHR44936:SF5">
    <property type="entry name" value="SENSOR HISTIDINE KINASE ENVZ"/>
    <property type="match status" value="1"/>
</dbReference>
<organism evidence="18 20">
    <name type="scientific">Paracoccus saliphilus</name>
    <dbReference type="NCBI Taxonomy" id="405559"/>
    <lineage>
        <taxon>Bacteria</taxon>
        <taxon>Pseudomonadati</taxon>
        <taxon>Pseudomonadota</taxon>
        <taxon>Alphaproteobacteria</taxon>
        <taxon>Rhodobacterales</taxon>
        <taxon>Paracoccaceae</taxon>
        <taxon>Paracoccus</taxon>
    </lineage>
</organism>
<dbReference type="InterPro" id="IPR050980">
    <property type="entry name" value="2C_sensor_his_kinase"/>
</dbReference>
<evidence type="ECO:0000256" key="14">
    <source>
        <dbReference type="ARBA" id="ARBA00023136"/>
    </source>
</evidence>
<dbReference type="InterPro" id="IPR003661">
    <property type="entry name" value="HisK_dim/P_dom"/>
</dbReference>
<evidence type="ECO:0000313" key="18">
    <source>
        <dbReference type="EMBL" id="SIT08935.1"/>
    </source>
</evidence>
<dbReference type="Gene3D" id="1.10.287.130">
    <property type="match status" value="1"/>
</dbReference>
<protein>
    <recommendedName>
        <fullName evidence="3">histidine kinase</fullName>
        <ecNumber evidence="3">2.7.13.3</ecNumber>
    </recommendedName>
</protein>
<evidence type="ECO:0000256" key="2">
    <source>
        <dbReference type="ARBA" id="ARBA00004429"/>
    </source>
</evidence>
<dbReference type="CDD" id="cd00075">
    <property type="entry name" value="HATPase"/>
    <property type="match status" value="1"/>
</dbReference>
<keyword evidence="4" id="KW-1003">Cell membrane</keyword>
<evidence type="ECO:0000259" key="16">
    <source>
        <dbReference type="PROSITE" id="PS50109"/>
    </source>
</evidence>
<keyword evidence="10 18" id="KW-0418">Kinase</keyword>
<dbReference type="GO" id="GO:0005524">
    <property type="term" value="F:ATP binding"/>
    <property type="evidence" value="ECO:0007669"/>
    <property type="project" value="UniProtKB-KW"/>
</dbReference>
<keyword evidence="7" id="KW-0808">Transferase</keyword>
<dbReference type="AlphaFoldDB" id="A0AA45W7D6"/>
<dbReference type="PROSITE" id="PS50109">
    <property type="entry name" value="HIS_KIN"/>
    <property type="match status" value="1"/>
</dbReference>
<evidence type="ECO:0000256" key="8">
    <source>
        <dbReference type="ARBA" id="ARBA00022692"/>
    </source>
</evidence>
<dbReference type="CDD" id="cd00082">
    <property type="entry name" value="HisKA"/>
    <property type="match status" value="1"/>
</dbReference>
<keyword evidence="14 15" id="KW-0472">Membrane</keyword>
<evidence type="ECO:0000256" key="9">
    <source>
        <dbReference type="ARBA" id="ARBA00022741"/>
    </source>
</evidence>
<dbReference type="EMBL" id="FTOU01000017">
    <property type="protein sequence ID" value="SIT08935.1"/>
    <property type="molecule type" value="Genomic_DNA"/>
</dbReference>
<dbReference type="SMART" id="SM00388">
    <property type="entry name" value="HisKA"/>
    <property type="match status" value="1"/>
</dbReference>
<keyword evidence="11" id="KW-0067">ATP-binding</keyword>
<evidence type="ECO:0000256" key="10">
    <source>
        <dbReference type="ARBA" id="ARBA00022777"/>
    </source>
</evidence>
<dbReference type="PRINTS" id="PR00344">
    <property type="entry name" value="BCTRLSENSOR"/>
</dbReference>
<feature type="domain" description="HAMP" evidence="17">
    <location>
        <begin position="173"/>
        <end position="226"/>
    </location>
</feature>
<dbReference type="InterPro" id="IPR036890">
    <property type="entry name" value="HATPase_C_sf"/>
</dbReference>
<evidence type="ECO:0000259" key="17">
    <source>
        <dbReference type="PROSITE" id="PS50885"/>
    </source>
</evidence>
<feature type="transmembrane region" description="Helical" evidence="15">
    <location>
        <begin position="153"/>
        <end position="176"/>
    </location>
</feature>
<comment type="catalytic activity">
    <reaction evidence="1">
        <text>ATP + protein L-histidine = ADP + protein N-phospho-L-histidine.</text>
        <dbReference type="EC" id="2.7.13.3"/>
    </reaction>
</comment>
<keyword evidence="12 15" id="KW-1133">Transmembrane helix</keyword>